<name>A0ABD2PFP1_9CUCU</name>
<dbReference type="Gene3D" id="3.30.40.10">
    <property type="entry name" value="Zinc/RING finger domain, C3HC4 (zinc finger)"/>
    <property type="match status" value="1"/>
</dbReference>
<feature type="compositionally biased region" description="Polar residues" evidence="1">
    <location>
        <begin position="22"/>
        <end position="32"/>
    </location>
</feature>
<evidence type="ECO:0008006" key="4">
    <source>
        <dbReference type="Google" id="ProtNLM"/>
    </source>
</evidence>
<dbReference type="EMBL" id="JABFTP020000186">
    <property type="protein sequence ID" value="KAL3289461.1"/>
    <property type="molecule type" value="Genomic_DNA"/>
</dbReference>
<evidence type="ECO:0000256" key="1">
    <source>
        <dbReference type="SAM" id="MobiDB-lite"/>
    </source>
</evidence>
<evidence type="ECO:0000313" key="2">
    <source>
        <dbReference type="EMBL" id="KAL3289461.1"/>
    </source>
</evidence>
<organism evidence="2 3">
    <name type="scientific">Cryptolaemus montrouzieri</name>
    <dbReference type="NCBI Taxonomy" id="559131"/>
    <lineage>
        <taxon>Eukaryota</taxon>
        <taxon>Metazoa</taxon>
        <taxon>Ecdysozoa</taxon>
        <taxon>Arthropoda</taxon>
        <taxon>Hexapoda</taxon>
        <taxon>Insecta</taxon>
        <taxon>Pterygota</taxon>
        <taxon>Neoptera</taxon>
        <taxon>Endopterygota</taxon>
        <taxon>Coleoptera</taxon>
        <taxon>Polyphaga</taxon>
        <taxon>Cucujiformia</taxon>
        <taxon>Coccinelloidea</taxon>
        <taxon>Coccinellidae</taxon>
        <taxon>Scymninae</taxon>
        <taxon>Scymnini</taxon>
        <taxon>Cryptolaemus</taxon>
    </lineage>
</organism>
<proteinExistence type="predicted"/>
<dbReference type="InterPro" id="IPR013083">
    <property type="entry name" value="Znf_RING/FYVE/PHD"/>
</dbReference>
<dbReference type="Proteomes" id="UP001516400">
    <property type="component" value="Unassembled WGS sequence"/>
</dbReference>
<accession>A0ABD2PFP1</accession>
<protein>
    <recommendedName>
        <fullName evidence="4">Zinc finger PHD-type domain-containing protein</fullName>
    </recommendedName>
</protein>
<dbReference type="InterPro" id="IPR011011">
    <property type="entry name" value="Znf_FYVE_PHD"/>
</dbReference>
<feature type="region of interest" description="Disordered" evidence="1">
    <location>
        <begin position="1"/>
        <end position="33"/>
    </location>
</feature>
<keyword evidence="3" id="KW-1185">Reference proteome</keyword>
<comment type="caution">
    <text evidence="2">The sequence shown here is derived from an EMBL/GenBank/DDBJ whole genome shotgun (WGS) entry which is preliminary data.</text>
</comment>
<evidence type="ECO:0000313" key="3">
    <source>
        <dbReference type="Proteomes" id="UP001516400"/>
    </source>
</evidence>
<dbReference type="SUPFAM" id="SSF57903">
    <property type="entry name" value="FYVE/PHD zinc finger"/>
    <property type="match status" value="1"/>
</dbReference>
<sequence>MPSENNFSPEIIRPYPKAAAGTKNNTKNSQIGYFNRYPQKNALALEQSKIIESKSGQTSKGGKTTRKKNQQGTTSRGKKTTKETGKLSVKRKVLHDTDEENVEDDYFCLICCDPFDPKKSGEEWIVCVICKKWSHVKCVRGVHLFELRKCKVFL</sequence>
<gene>
    <name evidence="2" type="ORF">HHI36_022886</name>
</gene>
<reference evidence="2 3" key="1">
    <citation type="journal article" date="2021" name="BMC Biol.">
        <title>Horizontally acquired antibacterial genes associated with adaptive radiation of ladybird beetles.</title>
        <authorList>
            <person name="Li H.S."/>
            <person name="Tang X.F."/>
            <person name="Huang Y.H."/>
            <person name="Xu Z.Y."/>
            <person name="Chen M.L."/>
            <person name="Du X.Y."/>
            <person name="Qiu B.Y."/>
            <person name="Chen P.T."/>
            <person name="Zhang W."/>
            <person name="Slipinski A."/>
            <person name="Escalona H.E."/>
            <person name="Waterhouse R.M."/>
            <person name="Zwick A."/>
            <person name="Pang H."/>
        </authorList>
    </citation>
    <scope>NUCLEOTIDE SEQUENCE [LARGE SCALE GENOMIC DNA]</scope>
    <source>
        <strain evidence="2">SYSU2018</strain>
    </source>
</reference>
<feature type="region of interest" description="Disordered" evidence="1">
    <location>
        <begin position="48"/>
        <end position="90"/>
    </location>
</feature>
<dbReference type="AlphaFoldDB" id="A0ABD2PFP1"/>